<accession>A0A976IGF2</accession>
<dbReference type="Proteomes" id="UP000294530">
    <property type="component" value="Unassembled WGS sequence"/>
</dbReference>
<gene>
    <name evidence="3" type="ORF">CCR75_006488</name>
    <name evidence="2" type="ORF">CCR75_006491</name>
</gene>
<dbReference type="RefSeq" id="XP_067821190.1">
    <property type="nucleotide sequence ID" value="XM_067964558.1"/>
</dbReference>
<reference evidence="2" key="2">
    <citation type="submission" date="2021-07" db="EMBL/GenBank/DDBJ databases">
        <authorList>
            <person name="Fletcher K."/>
        </authorList>
    </citation>
    <scope>NUCLEOTIDE SEQUENCE</scope>
    <source>
        <strain evidence="2">SF5</strain>
    </source>
</reference>
<evidence type="ECO:0000313" key="4">
    <source>
        <dbReference type="Proteomes" id="UP000294530"/>
    </source>
</evidence>
<organism evidence="2 4">
    <name type="scientific">Bremia lactucae</name>
    <name type="common">Lettuce downy mildew</name>
    <dbReference type="NCBI Taxonomy" id="4779"/>
    <lineage>
        <taxon>Eukaryota</taxon>
        <taxon>Sar</taxon>
        <taxon>Stramenopiles</taxon>
        <taxon>Oomycota</taxon>
        <taxon>Peronosporomycetes</taxon>
        <taxon>Peronosporales</taxon>
        <taxon>Peronosporaceae</taxon>
        <taxon>Bremia</taxon>
    </lineage>
</organism>
<dbReference type="EMBL" id="SHOA02000015">
    <property type="protein sequence ID" value="TDH71691.1"/>
    <property type="molecule type" value="Genomic_DNA"/>
</dbReference>
<reference evidence="2 4" key="1">
    <citation type="journal article" date="2021" name="Genome Biol.">
        <title>AFLAP: assembly-free linkage analysis pipeline using k-mers from genome sequencing data.</title>
        <authorList>
            <person name="Fletcher K."/>
            <person name="Zhang L."/>
            <person name="Gil J."/>
            <person name="Han R."/>
            <person name="Cavanaugh K."/>
            <person name="Michelmore R."/>
        </authorList>
    </citation>
    <scope>NUCLEOTIDE SEQUENCE [LARGE SCALE GENOMIC DNA]</scope>
    <source>
        <strain evidence="2 4">SF5</strain>
    </source>
</reference>
<feature type="region of interest" description="Disordered" evidence="1">
    <location>
        <begin position="1"/>
        <end position="22"/>
    </location>
</feature>
<dbReference type="EMBL" id="SHOA02000015">
    <property type="protein sequence ID" value="TDH71458.1"/>
    <property type="molecule type" value="Genomic_DNA"/>
</dbReference>
<comment type="caution">
    <text evidence="2">The sequence shown here is derived from an EMBL/GenBank/DDBJ whole genome shotgun (WGS) entry which is preliminary data.</text>
</comment>
<name>A0A976IGF2_BRELC</name>
<protein>
    <submittedName>
        <fullName evidence="2">Uncharacterized protein</fullName>
    </submittedName>
</protein>
<dbReference type="AlphaFoldDB" id="A0A976IGF2"/>
<evidence type="ECO:0000256" key="1">
    <source>
        <dbReference type="SAM" id="MobiDB-lite"/>
    </source>
</evidence>
<proteinExistence type="predicted"/>
<evidence type="ECO:0000313" key="2">
    <source>
        <dbReference type="EMBL" id="TDH71458.1"/>
    </source>
</evidence>
<dbReference type="KEGG" id="blac:94350229"/>
<evidence type="ECO:0000313" key="3">
    <source>
        <dbReference type="EMBL" id="TDH71691.1"/>
    </source>
</evidence>
<keyword evidence="4" id="KW-1185">Reference proteome</keyword>
<dbReference type="GeneID" id="94350229"/>
<sequence>MFARSQPYTLTKNAKNPTKPASQHSFTCQFYKHFDSVLTGSKDTGNATKLLRAQPLYKIYNKSQHFHVKKTIRQVTFRNADDGKCFKHVLIYNQNSSNATHSFVATGNKKLDKTIHKHKGQEKANSGDVMQMK</sequence>